<dbReference type="EMBL" id="JACRSU010000005">
    <property type="protein sequence ID" value="MBC8541693.1"/>
    <property type="molecule type" value="Genomic_DNA"/>
</dbReference>
<evidence type="ECO:0000259" key="2">
    <source>
        <dbReference type="Pfam" id="PF22725"/>
    </source>
</evidence>
<evidence type="ECO:0000313" key="3">
    <source>
        <dbReference type="EMBL" id="MBC8541693.1"/>
    </source>
</evidence>
<dbReference type="PANTHER" id="PTHR43377:SF1">
    <property type="entry name" value="BILIVERDIN REDUCTASE A"/>
    <property type="match status" value="1"/>
</dbReference>
<dbReference type="Pfam" id="PF01408">
    <property type="entry name" value="GFO_IDH_MocA"/>
    <property type="match status" value="1"/>
</dbReference>
<proteinExistence type="predicted"/>
<dbReference type="Proteomes" id="UP000611762">
    <property type="component" value="Unassembled WGS sequence"/>
</dbReference>
<dbReference type="InterPro" id="IPR036291">
    <property type="entry name" value="NAD(P)-bd_dom_sf"/>
</dbReference>
<dbReference type="InterPro" id="IPR000683">
    <property type="entry name" value="Gfo/Idh/MocA-like_OxRdtase_N"/>
</dbReference>
<name>A0A926DPH7_9FIRM</name>
<dbReference type="InterPro" id="IPR051450">
    <property type="entry name" value="Gfo/Idh/MocA_Oxidoreductases"/>
</dbReference>
<accession>A0A926DPH7</accession>
<reference evidence="3" key="1">
    <citation type="submission" date="2020-08" db="EMBL/GenBank/DDBJ databases">
        <title>Genome public.</title>
        <authorList>
            <person name="Liu C."/>
            <person name="Sun Q."/>
        </authorList>
    </citation>
    <scope>NUCLEOTIDE SEQUENCE</scope>
    <source>
        <strain evidence="3">H8</strain>
    </source>
</reference>
<dbReference type="GO" id="GO:0000166">
    <property type="term" value="F:nucleotide binding"/>
    <property type="evidence" value="ECO:0007669"/>
    <property type="project" value="InterPro"/>
</dbReference>
<dbReference type="RefSeq" id="WP_249313716.1">
    <property type="nucleotide sequence ID" value="NZ_JACRSU010000005.1"/>
</dbReference>
<dbReference type="Gene3D" id="3.40.50.720">
    <property type="entry name" value="NAD(P)-binding Rossmann-like Domain"/>
    <property type="match status" value="1"/>
</dbReference>
<comment type="caution">
    <text evidence="3">The sequence shown here is derived from an EMBL/GenBank/DDBJ whole genome shotgun (WGS) entry which is preliminary data.</text>
</comment>
<dbReference type="InterPro" id="IPR055170">
    <property type="entry name" value="GFO_IDH_MocA-like_dom"/>
</dbReference>
<gene>
    <name evidence="3" type="ORF">H8698_11965</name>
</gene>
<keyword evidence="4" id="KW-1185">Reference proteome</keyword>
<evidence type="ECO:0000259" key="1">
    <source>
        <dbReference type="Pfam" id="PF01408"/>
    </source>
</evidence>
<organism evidence="3 4">
    <name type="scientific">Congzhengia minquanensis</name>
    <dbReference type="NCBI Taxonomy" id="2763657"/>
    <lineage>
        <taxon>Bacteria</taxon>
        <taxon>Bacillati</taxon>
        <taxon>Bacillota</taxon>
        <taxon>Clostridia</taxon>
        <taxon>Eubacteriales</taxon>
        <taxon>Oscillospiraceae</taxon>
        <taxon>Congzhengia</taxon>
    </lineage>
</organism>
<sequence>MLNVGIIGCGGIGRLHANAYSKLKDVNLLALIDTDIGRAEALAAEFGGTAYPSLDGVREKLDIVSVVTPPAAHFDIVMDLLDRGIAVFCEKPLTMDVSQAKAIEKRSNETKIPVGIGFKMRYEPIFQRAKELVPELGKVFAVSAVKNQPFDDDPNRQWIKKTGCMYELSVHDYDLIHWILNTEPAAVRAELDYSLGWERENQAYLTVDYFGGIKGQLMSSYSTGTVWTGYDLALSFVGENGYMRIERPDRIVMNTNGYRVETVEPLGGMDVFVVQMQNFVDKALKKEPYFPNAADGALNTILVEAANRSNKEKKEVLLNDM</sequence>
<dbReference type="Pfam" id="PF22725">
    <property type="entry name" value="GFO_IDH_MocA_C3"/>
    <property type="match status" value="1"/>
</dbReference>
<dbReference type="SUPFAM" id="SSF51735">
    <property type="entry name" value="NAD(P)-binding Rossmann-fold domains"/>
    <property type="match status" value="1"/>
</dbReference>
<dbReference type="PANTHER" id="PTHR43377">
    <property type="entry name" value="BILIVERDIN REDUCTASE A"/>
    <property type="match status" value="1"/>
</dbReference>
<dbReference type="SUPFAM" id="SSF55347">
    <property type="entry name" value="Glyceraldehyde-3-phosphate dehydrogenase-like, C-terminal domain"/>
    <property type="match status" value="1"/>
</dbReference>
<dbReference type="AlphaFoldDB" id="A0A926DPH7"/>
<feature type="domain" description="Gfo/Idh/MocA-like oxidoreductase N-terminal" evidence="1">
    <location>
        <begin position="2"/>
        <end position="117"/>
    </location>
</feature>
<dbReference type="Gene3D" id="3.30.360.10">
    <property type="entry name" value="Dihydrodipicolinate Reductase, domain 2"/>
    <property type="match status" value="1"/>
</dbReference>
<feature type="domain" description="GFO/IDH/MocA-like oxidoreductase" evidence="2">
    <location>
        <begin position="126"/>
        <end position="243"/>
    </location>
</feature>
<evidence type="ECO:0000313" key="4">
    <source>
        <dbReference type="Proteomes" id="UP000611762"/>
    </source>
</evidence>
<protein>
    <submittedName>
        <fullName evidence="3">Gfo/Idh/MocA family oxidoreductase</fullName>
    </submittedName>
</protein>